<dbReference type="OrthoDB" id="9796100at2"/>
<evidence type="ECO:0000256" key="2">
    <source>
        <dbReference type="ARBA" id="ARBA00012438"/>
    </source>
</evidence>
<dbReference type="PROSITE" id="PS50110">
    <property type="entry name" value="RESPONSE_REGULATORY"/>
    <property type="match status" value="1"/>
</dbReference>
<dbReference type="InterPro" id="IPR000700">
    <property type="entry name" value="PAS-assoc_C"/>
</dbReference>
<evidence type="ECO:0000259" key="8">
    <source>
        <dbReference type="PROSITE" id="PS50113"/>
    </source>
</evidence>
<dbReference type="SMART" id="SM00086">
    <property type="entry name" value="PAC"/>
    <property type="match status" value="4"/>
</dbReference>
<dbReference type="InterPro" id="IPR004358">
    <property type="entry name" value="Sig_transdc_His_kin-like_C"/>
</dbReference>
<dbReference type="InterPro" id="IPR035965">
    <property type="entry name" value="PAS-like_dom_sf"/>
</dbReference>
<dbReference type="NCBIfam" id="TIGR00229">
    <property type="entry name" value="sensory_box"/>
    <property type="match status" value="3"/>
</dbReference>
<dbReference type="InterPro" id="IPR003594">
    <property type="entry name" value="HATPase_dom"/>
</dbReference>
<dbReference type="PROSITE" id="PS50113">
    <property type="entry name" value="PAC"/>
    <property type="match status" value="3"/>
</dbReference>
<dbReference type="InterPro" id="IPR013655">
    <property type="entry name" value="PAS_fold_3"/>
</dbReference>
<dbReference type="AlphaFoldDB" id="A0A4V1RU56"/>
<dbReference type="SMART" id="SM00388">
    <property type="entry name" value="HisKA"/>
    <property type="match status" value="1"/>
</dbReference>
<evidence type="ECO:0000256" key="1">
    <source>
        <dbReference type="ARBA" id="ARBA00000085"/>
    </source>
</evidence>
<feature type="domain" description="PAC" evidence="8">
    <location>
        <begin position="235"/>
        <end position="289"/>
    </location>
</feature>
<feature type="modified residue" description="4-aspartylphosphate" evidence="4">
    <location>
        <position position="856"/>
    </location>
</feature>
<dbReference type="InterPro" id="IPR000014">
    <property type="entry name" value="PAS"/>
</dbReference>
<dbReference type="SMART" id="SM00091">
    <property type="entry name" value="PAS"/>
    <property type="match status" value="2"/>
</dbReference>
<proteinExistence type="predicted"/>
<keyword evidence="10" id="KW-1185">Reference proteome</keyword>
<dbReference type="Proteomes" id="UP000290759">
    <property type="component" value="Unassembled WGS sequence"/>
</dbReference>
<dbReference type="CDD" id="cd00082">
    <property type="entry name" value="HisKA"/>
    <property type="match status" value="1"/>
</dbReference>
<dbReference type="SMART" id="SM00448">
    <property type="entry name" value="REC"/>
    <property type="match status" value="1"/>
</dbReference>
<dbReference type="Pfam" id="PF00512">
    <property type="entry name" value="HisKA"/>
    <property type="match status" value="1"/>
</dbReference>
<feature type="domain" description="Histidine kinase" evidence="5">
    <location>
        <begin position="559"/>
        <end position="780"/>
    </location>
</feature>
<dbReference type="Gene3D" id="1.10.287.130">
    <property type="match status" value="1"/>
</dbReference>
<dbReference type="InterPro" id="IPR011006">
    <property type="entry name" value="CheY-like_superfamily"/>
</dbReference>
<dbReference type="PANTHER" id="PTHR43065:SF49">
    <property type="entry name" value="HISTIDINE KINASE"/>
    <property type="match status" value="1"/>
</dbReference>
<organism evidence="9 10">
    <name type="scientific">Lichenibacterium minor</name>
    <dbReference type="NCBI Taxonomy" id="2316528"/>
    <lineage>
        <taxon>Bacteria</taxon>
        <taxon>Pseudomonadati</taxon>
        <taxon>Pseudomonadota</taxon>
        <taxon>Alphaproteobacteria</taxon>
        <taxon>Hyphomicrobiales</taxon>
        <taxon>Lichenihabitantaceae</taxon>
        <taxon>Lichenibacterium</taxon>
    </lineage>
</organism>
<name>A0A4V1RU56_9HYPH</name>
<dbReference type="InterPro" id="IPR001789">
    <property type="entry name" value="Sig_transdc_resp-reg_receiver"/>
</dbReference>
<dbReference type="EC" id="2.7.13.3" evidence="2"/>
<accession>A0A4V1RU56</accession>
<feature type="domain" description="PAS" evidence="7">
    <location>
        <begin position="45"/>
        <end position="94"/>
    </location>
</feature>
<feature type="domain" description="PAC" evidence="8">
    <location>
        <begin position="355"/>
        <end position="408"/>
    </location>
</feature>
<dbReference type="Gene3D" id="3.30.450.20">
    <property type="entry name" value="PAS domain"/>
    <property type="match status" value="4"/>
</dbReference>
<dbReference type="Gene3D" id="2.10.70.100">
    <property type="match status" value="1"/>
</dbReference>
<dbReference type="SUPFAM" id="SSF52172">
    <property type="entry name" value="CheY-like"/>
    <property type="match status" value="1"/>
</dbReference>
<reference evidence="9 10" key="2">
    <citation type="submission" date="2019-02" db="EMBL/GenBank/DDBJ databases">
        <title>'Lichenibacterium ramalinii' gen. nov. sp. nov., 'Lichenibacterium minor' gen. nov. sp. nov.</title>
        <authorList>
            <person name="Pankratov T."/>
        </authorList>
    </citation>
    <scope>NUCLEOTIDE SEQUENCE [LARGE SCALE GENOMIC DNA]</scope>
    <source>
        <strain evidence="9 10">RmlP026</strain>
    </source>
</reference>
<dbReference type="PROSITE" id="PS50109">
    <property type="entry name" value="HIS_KIN"/>
    <property type="match status" value="1"/>
</dbReference>
<evidence type="ECO:0000259" key="6">
    <source>
        <dbReference type="PROSITE" id="PS50110"/>
    </source>
</evidence>
<dbReference type="Pfam" id="PF02518">
    <property type="entry name" value="HATPase_c"/>
    <property type="match status" value="1"/>
</dbReference>
<evidence type="ECO:0000313" key="9">
    <source>
        <dbReference type="EMBL" id="RYC29984.1"/>
    </source>
</evidence>
<dbReference type="CDD" id="cd00130">
    <property type="entry name" value="PAS"/>
    <property type="match status" value="3"/>
</dbReference>
<comment type="catalytic activity">
    <reaction evidence="1">
        <text>ATP + protein L-histidine = ADP + protein N-phospho-L-histidine.</text>
        <dbReference type="EC" id="2.7.13.3"/>
    </reaction>
</comment>
<dbReference type="InterPro" id="IPR003661">
    <property type="entry name" value="HisK_dim/P_dom"/>
</dbReference>
<comment type="caution">
    <text evidence="9">The sequence shown here is derived from an EMBL/GenBank/DDBJ whole genome shotgun (WGS) entry which is preliminary data.</text>
</comment>
<dbReference type="GO" id="GO:0000155">
    <property type="term" value="F:phosphorelay sensor kinase activity"/>
    <property type="evidence" value="ECO:0007669"/>
    <property type="project" value="InterPro"/>
</dbReference>
<dbReference type="PROSITE" id="PS50112">
    <property type="entry name" value="PAS"/>
    <property type="match status" value="2"/>
</dbReference>
<dbReference type="SUPFAM" id="SSF55785">
    <property type="entry name" value="PYP-like sensor domain (PAS domain)"/>
    <property type="match status" value="4"/>
</dbReference>
<dbReference type="InterPro" id="IPR001610">
    <property type="entry name" value="PAC"/>
</dbReference>
<evidence type="ECO:0000259" key="7">
    <source>
        <dbReference type="PROSITE" id="PS50112"/>
    </source>
</evidence>
<evidence type="ECO:0000313" key="10">
    <source>
        <dbReference type="Proteomes" id="UP000290759"/>
    </source>
</evidence>
<dbReference type="InterPro" id="IPR013656">
    <property type="entry name" value="PAS_4"/>
</dbReference>
<dbReference type="Pfam" id="PF08447">
    <property type="entry name" value="PAS_3"/>
    <property type="match status" value="1"/>
</dbReference>
<feature type="domain" description="Response regulatory" evidence="6">
    <location>
        <begin position="805"/>
        <end position="918"/>
    </location>
</feature>
<dbReference type="Gene3D" id="3.40.50.2300">
    <property type="match status" value="1"/>
</dbReference>
<evidence type="ECO:0000256" key="3">
    <source>
        <dbReference type="ARBA" id="ARBA00022553"/>
    </source>
</evidence>
<dbReference type="PANTHER" id="PTHR43065">
    <property type="entry name" value="SENSOR HISTIDINE KINASE"/>
    <property type="match status" value="1"/>
</dbReference>
<evidence type="ECO:0000259" key="5">
    <source>
        <dbReference type="PROSITE" id="PS50109"/>
    </source>
</evidence>
<dbReference type="SUPFAM" id="SSF47384">
    <property type="entry name" value="Homodimeric domain of signal transducing histidine kinase"/>
    <property type="match status" value="1"/>
</dbReference>
<keyword evidence="3 4" id="KW-0597">Phosphoprotein</keyword>
<dbReference type="RefSeq" id="WP_129228900.1">
    <property type="nucleotide sequence ID" value="NZ_QYBB01000035.1"/>
</dbReference>
<evidence type="ECO:0000256" key="4">
    <source>
        <dbReference type="PROSITE-ProRule" id="PRU00169"/>
    </source>
</evidence>
<dbReference type="SMART" id="SM00387">
    <property type="entry name" value="HATPase_c"/>
    <property type="match status" value="1"/>
</dbReference>
<dbReference type="InterPro" id="IPR005467">
    <property type="entry name" value="His_kinase_dom"/>
</dbReference>
<sequence>MTSGPTNSEAASVSTRELERVAGPLFATIRRSGMAMAVTDPRLPDNPIVFANAAFLELTGYAAEEVIGRNCRFLQDGETDPATVDTLREALKLGREVTVEIRNRRRDGSPFWNRLSIAPVPSHGGQPDFFFSTQHDCSADREAALAEEALRDTEDQLRSTTEWLDATLEMSGAGATWDWDVARSRIVGDGRFAALYGLDPASAAAGIDPATFFSVVHPDDRPRIRLAVGAVLRGADVFSKEYRVTVNGAVRWVRARGRCRRDAEDRPLRFGGVLIDVTEHKLVEEQLRIAQTAGGIGTFTYVDGFATATVSAQFCRLLGLQAANALPVRTVNAVAAPEGPPIIAVAAHGAPGAARQDEIRIRRPDDGEERWVMCRGEYAVDTESSSLRFTGVIYDVTEAKRTEERLRDVNQALTSGIRERTRERDRIWQVSRDMLGVADSAGVWLSVNPAWTRVLGWDADAIVGRTSEWLEHPDDRAKTAAAVATLSRSGTTAAFENRFLARDGGYRHLSWTIVSDEGQGYCVTRDVTEEKERAAALAQVEEALRQSQKMEAVGQLTGGVAHDFNNLLTIIRSSTDLLRRPGLAEERRKRYLDAVSDTVDRAAKLTGQLLAFARRQALKPEVFDAAERVRSVADMLDTVTGARIRVLVEVPDTPCHLRADPSQFETALVNMAVNARDAMDGEGTLTVRLQSRIGMPPLRGHGGSDGRFAALSLGDTGSGIAPDTMARIFEPFFTTKEIGKGTGLGLSQVFGFAKQSGGDVDVRSELGRGTVFTLFLPQIEADVDGGGQGAEADERGHSLGGEGRHVLVVEDNVEIGQFATQVLQDLGYRTTWAANAVEALAVLAERRADVHIVFSDVVMPGMNGVDLAREIRGRHPDLPVVLTSGYSHVLAQHGTSGFDLLHKPYSAEGLSRILGRALR</sequence>
<dbReference type="Pfam" id="PF00072">
    <property type="entry name" value="Response_reg"/>
    <property type="match status" value="1"/>
</dbReference>
<dbReference type="InterPro" id="IPR036890">
    <property type="entry name" value="HATPase_C_sf"/>
</dbReference>
<dbReference type="EMBL" id="QYBB01000035">
    <property type="protein sequence ID" value="RYC29984.1"/>
    <property type="molecule type" value="Genomic_DNA"/>
</dbReference>
<dbReference type="PRINTS" id="PR00344">
    <property type="entry name" value="BCTRLSENSOR"/>
</dbReference>
<feature type="domain" description="PAC" evidence="8">
    <location>
        <begin position="97"/>
        <end position="149"/>
    </location>
</feature>
<dbReference type="SUPFAM" id="SSF55874">
    <property type="entry name" value="ATPase domain of HSP90 chaperone/DNA topoisomerase II/histidine kinase"/>
    <property type="match status" value="1"/>
</dbReference>
<gene>
    <name evidence="9" type="ORF">D3273_21240</name>
</gene>
<protein>
    <recommendedName>
        <fullName evidence="2">histidine kinase</fullName>
        <ecNumber evidence="2">2.7.13.3</ecNumber>
    </recommendedName>
</protein>
<dbReference type="Pfam" id="PF13426">
    <property type="entry name" value="PAS_9"/>
    <property type="match status" value="1"/>
</dbReference>
<dbReference type="Gene3D" id="3.30.565.10">
    <property type="entry name" value="Histidine kinase-like ATPase, C-terminal domain"/>
    <property type="match status" value="1"/>
</dbReference>
<dbReference type="InterPro" id="IPR036097">
    <property type="entry name" value="HisK_dim/P_sf"/>
</dbReference>
<reference evidence="9 10" key="1">
    <citation type="submission" date="2018-12" db="EMBL/GenBank/DDBJ databases">
        <authorList>
            <person name="Grouzdev D.S."/>
            <person name="Krutkina M.S."/>
        </authorList>
    </citation>
    <scope>NUCLEOTIDE SEQUENCE [LARGE SCALE GENOMIC DNA]</scope>
    <source>
        <strain evidence="9 10">RmlP026</strain>
    </source>
</reference>
<dbReference type="Pfam" id="PF08448">
    <property type="entry name" value="PAS_4"/>
    <property type="match status" value="1"/>
</dbReference>
<feature type="domain" description="PAS" evidence="7">
    <location>
        <begin position="437"/>
        <end position="490"/>
    </location>
</feature>